<keyword evidence="1" id="KW-0812">Transmembrane</keyword>
<proteinExistence type="predicted"/>
<protein>
    <submittedName>
        <fullName evidence="2">Uncharacterized protein</fullName>
    </submittedName>
</protein>
<dbReference type="EMBL" id="MN740903">
    <property type="protein sequence ID" value="QHU17381.1"/>
    <property type="molecule type" value="Genomic_DNA"/>
</dbReference>
<keyword evidence="1" id="KW-0472">Membrane</keyword>
<evidence type="ECO:0000313" key="2">
    <source>
        <dbReference type="EMBL" id="QHU17381.1"/>
    </source>
</evidence>
<evidence type="ECO:0000256" key="1">
    <source>
        <dbReference type="SAM" id="Phobius"/>
    </source>
</evidence>
<reference evidence="2" key="1">
    <citation type="journal article" date="2020" name="Nature">
        <title>Giant virus diversity and host interactions through global metagenomics.</title>
        <authorList>
            <person name="Schulz F."/>
            <person name="Roux S."/>
            <person name="Paez-Espino D."/>
            <person name="Jungbluth S."/>
            <person name="Walsh D.A."/>
            <person name="Denef V.J."/>
            <person name="McMahon K.D."/>
            <person name="Konstantinidis K.T."/>
            <person name="Eloe-Fadrosh E.A."/>
            <person name="Kyrpides N.C."/>
            <person name="Woyke T."/>
        </authorList>
    </citation>
    <scope>NUCLEOTIDE SEQUENCE</scope>
    <source>
        <strain evidence="2">GVMAG-S-3300012000-57</strain>
    </source>
</reference>
<sequence length="72" mass="7784">MVNNDWMLSCHYFAKESILFASFWKSAHRIAANLCAAAALGLAIFMTPASLACGSVFGGFGWHYTVGGYFIA</sequence>
<organism evidence="2">
    <name type="scientific">viral metagenome</name>
    <dbReference type="NCBI Taxonomy" id="1070528"/>
    <lineage>
        <taxon>unclassified sequences</taxon>
        <taxon>metagenomes</taxon>
        <taxon>organismal metagenomes</taxon>
    </lineage>
</organism>
<accession>A0A6C0KJN9</accession>
<dbReference type="AlphaFoldDB" id="A0A6C0KJN9"/>
<feature type="transmembrane region" description="Helical" evidence="1">
    <location>
        <begin position="36"/>
        <end position="62"/>
    </location>
</feature>
<name>A0A6C0KJN9_9ZZZZ</name>
<keyword evidence="1" id="KW-1133">Transmembrane helix</keyword>